<protein>
    <submittedName>
        <fullName evidence="2">Uncharacterized protein</fullName>
    </submittedName>
</protein>
<feature type="region of interest" description="Disordered" evidence="1">
    <location>
        <begin position="1"/>
        <end position="27"/>
    </location>
</feature>
<accession>A0A0K8TLM0</accession>
<evidence type="ECO:0000256" key="1">
    <source>
        <dbReference type="SAM" id="MobiDB-lite"/>
    </source>
</evidence>
<dbReference type="EMBL" id="GDAI01002783">
    <property type="protein sequence ID" value="JAI14820.1"/>
    <property type="molecule type" value="mRNA"/>
</dbReference>
<name>A0A0K8TLM0_TABBR</name>
<feature type="compositionally biased region" description="Low complexity" evidence="1">
    <location>
        <begin position="8"/>
        <end position="22"/>
    </location>
</feature>
<dbReference type="AlphaFoldDB" id="A0A0K8TLM0"/>
<feature type="non-terminal residue" evidence="2">
    <location>
        <position position="1"/>
    </location>
</feature>
<evidence type="ECO:0000313" key="2">
    <source>
        <dbReference type="EMBL" id="JAI14820.1"/>
    </source>
</evidence>
<sequence>SSSPDPLQMSQTVTNTPTTNQNSRSQRRKFSQFFIITPAVSIDRDFNTDEIENDCRWDINTQNDTLNNNTIPNNGYHRKPISNLNRNHQNILSKASTSWYTSSSWRWCTLLCAAMRCFGAGHNSASTHTTSLTRLYGQNSMRFSTSESFNNTAHFTIPRKTRDHVNYLTYEL</sequence>
<proteinExistence type="evidence at transcript level"/>
<reference evidence="2" key="1">
    <citation type="journal article" date="2015" name="Insect Biochem. Mol. Biol.">
        <title>An insight into the sialome of the horse fly, Tabanus bromius.</title>
        <authorList>
            <person name="Ribeiro J.M."/>
            <person name="Kazimirova M."/>
            <person name="Takac P."/>
            <person name="Andersen J.F."/>
            <person name="Francischetti I.M."/>
        </authorList>
    </citation>
    <scope>NUCLEOTIDE SEQUENCE</scope>
</reference>
<organism evidence="2">
    <name type="scientific">Tabanus bromius</name>
    <name type="common">Band-eyed brown horse fly</name>
    <dbReference type="NCBI Taxonomy" id="304241"/>
    <lineage>
        <taxon>Eukaryota</taxon>
        <taxon>Metazoa</taxon>
        <taxon>Ecdysozoa</taxon>
        <taxon>Arthropoda</taxon>
        <taxon>Hexapoda</taxon>
        <taxon>Insecta</taxon>
        <taxon>Pterygota</taxon>
        <taxon>Neoptera</taxon>
        <taxon>Endopterygota</taxon>
        <taxon>Diptera</taxon>
        <taxon>Brachycera</taxon>
        <taxon>Tabanomorpha</taxon>
        <taxon>Tabanoidea</taxon>
        <taxon>Tabanidae</taxon>
        <taxon>Tabanus</taxon>
    </lineage>
</organism>